<feature type="signal peptide" evidence="1">
    <location>
        <begin position="1"/>
        <end position="20"/>
    </location>
</feature>
<evidence type="ECO:0000313" key="2">
    <source>
        <dbReference type="EMBL" id="AYB33369.1"/>
    </source>
</evidence>
<protein>
    <recommendedName>
        <fullName evidence="4">PKD domain-containing protein</fullName>
    </recommendedName>
</protein>
<organism evidence="2 3">
    <name type="scientific">Chryseolinea soli</name>
    <dbReference type="NCBI Taxonomy" id="2321403"/>
    <lineage>
        <taxon>Bacteria</taxon>
        <taxon>Pseudomonadati</taxon>
        <taxon>Bacteroidota</taxon>
        <taxon>Cytophagia</taxon>
        <taxon>Cytophagales</taxon>
        <taxon>Fulvivirgaceae</taxon>
        <taxon>Chryseolinea</taxon>
    </lineage>
</organism>
<name>A0A385SQC6_9BACT</name>
<evidence type="ECO:0000313" key="3">
    <source>
        <dbReference type="Proteomes" id="UP000266183"/>
    </source>
</evidence>
<dbReference type="EMBL" id="CP032382">
    <property type="protein sequence ID" value="AYB33369.1"/>
    <property type="molecule type" value="Genomic_DNA"/>
</dbReference>
<evidence type="ECO:0008006" key="4">
    <source>
        <dbReference type="Google" id="ProtNLM"/>
    </source>
</evidence>
<keyword evidence="1" id="KW-0732">Signal</keyword>
<sequence length="1272" mass="137915">MKTLFSFIIAIGVTATLCFAQVTTVPVDPLTGRLALTLPVTELHSGSISVPVVLVYTAGSGVQSSAEEGSAGVGWDIAVSGAVRRELRALPDDYKGTGTDTRMGWLNGSTTASIQTFVPASDDDLTACVDERDDFNFVNALNYNIDPEPDLFSFSAPGLSGQFMFGADGVPRPIPYQDIRITPTKDGNGKITAFDITTNTGVVYTFNMLETASRETTAINATVSYLANGYGYYQQLLNYTSAWNLYKITAPDGSKVEYSYYQPYQKGKQQTTAVVTEAGTVSNQYTTTNITNPRELWSVQTNLNVLSFTWANHRIQSIALNDNLGNPLHIDYNFEYKEYKDKWNTGSGSKRGFLNSVTQESNCISYPAYVFSYNGVDDINNTVSLPFSTAGRTDLWGYCNGTSTSSIPAVYVNAANGDGERMRMIPIASETATLSGDARAADDSFVASGMPVIIQYPTGSSSYIQYESNTYWDAAAAKKIAGGGARVKSVRFESTTTEYYYNTTGNANSTDATSGKLSYPPVYAFVDGTSTLRTTFHLGPESYVLYSRAVVRQSGRGRTVYDYALPAMYPLNTDLDWSATKSRVARFVPVISNPPCTSIGNQVNGYYTYPFAPTTNFEFERGLPQVVTDYSETNAKVQERSYTYQRLTPATVTIKGVRLERLSTTNIVYGFYSILANTGKVVQTETVKRADELNPGADPANPTNVLASTTTYAYSTAHQMLQSVTVTNSDAVNYVTSFRYAKDFASLTNPDPAKPEAVGLKALNDNYRHGTLIETQTSRAGALTGASIVLYKDYGNGKVLPSLKGNYPRGSGFAALAVQTNGTGKQEITFVNQYLSTVQSYSTVGNAMSVKDYRQKRAGLLYDYKGELPYAVVANALAEEVAYDGFEDATTFFTATNATRTKTNAWAGSYGESVSATTKLVRDNLSKGGRRYRASCWVYAAAATNITFRIYSGATTQASTVLTYGTASANNWKYLEAVVDMSAASATFSLEVSGNATATIDEVRFYPADATMSTFTYNILKGKTSEVGERGEAAFTNYDDLNRVVTVLDQNKDIRLLKEYSFASPTASAPQEINAGLSPADGRVFYVGNSINFTAPDNCLGVSYTWVVNGTTQSATGQTMSYTPMASGSLTVSVTVSYPTLNPVTTTNTYCIVGQAIDFDVAVRDLVHTVPTGEQNNTYGGEDCSENWKKFTVTNLTGGCGTYTYKWTITYGAGVTQVLTSSGGPEYIFDSMMDLKSNYQMQCTVTSACGCATISQSTSQYITYLTPAEKCQ</sequence>
<gene>
    <name evidence="2" type="ORF">D4L85_23505</name>
</gene>
<dbReference type="OrthoDB" id="9814627at2"/>
<dbReference type="Proteomes" id="UP000266183">
    <property type="component" value="Chromosome"/>
</dbReference>
<dbReference type="RefSeq" id="WP_119756606.1">
    <property type="nucleotide sequence ID" value="NZ_CP032382.1"/>
</dbReference>
<keyword evidence="3" id="KW-1185">Reference proteome</keyword>
<dbReference type="KEGG" id="chk:D4L85_23505"/>
<proteinExistence type="predicted"/>
<accession>A0A385SQC6</accession>
<reference evidence="3" key="1">
    <citation type="submission" date="2018-09" db="EMBL/GenBank/DDBJ databases">
        <title>Chryseolinea sp. KIS68-18 isolated from soil.</title>
        <authorList>
            <person name="Weon H.-Y."/>
            <person name="Kwon S.-W."/>
            <person name="Lee S.A."/>
        </authorList>
    </citation>
    <scope>NUCLEOTIDE SEQUENCE [LARGE SCALE GENOMIC DNA]</scope>
    <source>
        <strain evidence="3">KIS68-18</strain>
    </source>
</reference>
<feature type="chain" id="PRO_5017325558" description="PKD domain-containing protein" evidence="1">
    <location>
        <begin position="21"/>
        <end position="1272"/>
    </location>
</feature>
<evidence type="ECO:0000256" key="1">
    <source>
        <dbReference type="SAM" id="SignalP"/>
    </source>
</evidence>
<dbReference type="CDD" id="cd00146">
    <property type="entry name" value="PKD"/>
    <property type="match status" value="1"/>
</dbReference>
<dbReference type="AlphaFoldDB" id="A0A385SQC6"/>